<feature type="non-terminal residue" evidence="3">
    <location>
        <position position="166"/>
    </location>
</feature>
<keyword evidence="1" id="KW-0560">Oxidoreductase</keyword>
<dbReference type="Proteomes" id="UP000284006">
    <property type="component" value="Unassembled WGS sequence"/>
</dbReference>
<dbReference type="GO" id="GO:0016628">
    <property type="term" value="F:oxidoreductase activity, acting on the CH-CH group of donors, NAD or NADP as acceptor"/>
    <property type="evidence" value="ECO:0007669"/>
    <property type="project" value="InterPro"/>
</dbReference>
<dbReference type="CDD" id="cd05288">
    <property type="entry name" value="PGDH"/>
    <property type="match status" value="1"/>
</dbReference>
<dbReference type="Pfam" id="PF16884">
    <property type="entry name" value="ADH_N_2"/>
    <property type="match status" value="1"/>
</dbReference>
<name>A0A418XW70_9BURK</name>
<feature type="domain" description="Oxidoreductase N-terminal" evidence="2">
    <location>
        <begin position="7"/>
        <end position="113"/>
    </location>
</feature>
<evidence type="ECO:0000256" key="1">
    <source>
        <dbReference type="ARBA" id="ARBA00023002"/>
    </source>
</evidence>
<accession>A0A418XW70</accession>
<dbReference type="Gene3D" id="3.90.180.10">
    <property type="entry name" value="Medium-chain alcohol dehydrogenases, catalytic domain"/>
    <property type="match status" value="1"/>
</dbReference>
<evidence type="ECO:0000313" key="3">
    <source>
        <dbReference type="EMBL" id="RJG17058.1"/>
    </source>
</evidence>
<dbReference type="InterPro" id="IPR011032">
    <property type="entry name" value="GroES-like_sf"/>
</dbReference>
<dbReference type="PANTHER" id="PTHR43205">
    <property type="entry name" value="PROSTAGLANDIN REDUCTASE"/>
    <property type="match status" value="1"/>
</dbReference>
<protein>
    <submittedName>
        <fullName evidence="3">NADP-dependent oxidoreductase</fullName>
    </submittedName>
</protein>
<dbReference type="InterPro" id="IPR041694">
    <property type="entry name" value="ADH_N_2"/>
</dbReference>
<gene>
    <name evidence="3" type="ORF">D3872_10455</name>
</gene>
<proteinExistence type="predicted"/>
<dbReference type="EMBL" id="QYUP01000100">
    <property type="protein sequence ID" value="RJG17058.1"/>
    <property type="molecule type" value="Genomic_DNA"/>
</dbReference>
<evidence type="ECO:0000313" key="4">
    <source>
        <dbReference type="Proteomes" id="UP000284006"/>
    </source>
</evidence>
<reference evidence="3 4" key="1">
    <citation type="submission" date="2018-09" db="EMBL/GenBank/DDBJ databases">
        <authorList>
            <person name="Zhu H."/>
        </authorList>
    </citation>
    <scope>NUCLEOTIDE SEQUENCE [LARGE SCALE GENOMIC DNA]</scope>
    <source>
        <strain evidence="3 4">K1S02-61</strain>
    </source>
</reference>
<dbReference type="InterPro" id="IPR045010">
    <property type="entry name" value="MDR_fam"/>
</dbReference>
<organism evidence="3 4">
    <name type="scientific">Massilia cavernae</name>
    <dbReference type="NCBI Taxonomy" id="2320864"/>
    <lineage>
        <taxon>Bacteria</taxon>
        <taxon>Pseudomonadati</taxon>
        <taxon>Pseudomonadota</taxon>
        <taxon>Betaproteobacteria</taxon>
        <taxon>Burkholderiales</taxon>
        <taxon>Oxalobacteraceae</taxon>
        <taxon>Telluria group</taxon>
        <taxon>Massilia</taxon>
    </lineage>
</organism>
<dbReference type="AlphaFoldDB" id="A0A418XW70"/>
<keyword evidence="4" id="KW-1185">Reference proteome</keyword>
<dbReference type="Gene3D" id="3.40.50.720">
    <property type="entry name" value="NAD(P)-binding Rossmann-like Domain"/>
    <property type="match status" value="1"/>
</dbReference>
<sequence>MTTQFQRIVLASRPRGNVQPENFRLETAEAPELKEGEVLVRNHYLSLDPYMRGRMSEAKSYAAPQPLDETMIGGTAGEVVASKNPKFAPGDKVVGMMGWAEMGVDDGRNMRKVDTTHIPLSAYLGVVGMPGITAWYGLNQIIAPKAGETVLVTAASGAVGSAVGQL</sequence>
<evidence type="ECO:0000259" key="2">
    <source>
        <dbReference type="Pfam" id="PF16884"/>
    </source>
</evidence>
<dbReference type="SUPFAM" id="SSF50129">
    <property type="entry name" value="GroES-like"/>
    <property type="match status" value="1"/>
</dbReference>
<dbReference type="PANTHER" id="PTHR43205:SF7">
    <property type="entry name" value="PROSTAGLANDIN REDUCTASE 1"/>
    <property type="match status" value="1"/>
</dbReference>
<comment type="caution">
    <text evidence="3">The sequence shown here is derived from an EMBL/GenBank/DDBJ whole genome shotgun (WGS) entry which is preliminary data.</text>
</comment>